<evidence type="ECO:0000313" key="3">
    <source>
        <dbReference type="Proteomes" id="UP000808146"/>
    </source>
</evidence>
<keyword evidence="1" id="KW-0732">Signal</keyword>
<gene>
    <name evidence="2" type="ORF">IPN75_07365</name>
</gene>
<name>A0A9D7QII1_9RHOO</name>
<comment type="caution">
    <text evidence="2">The sequence shown here is derived from an EMBL/GenBank/DDBJ whole genome shotgun (WGS) entry which is preliminary data.</text>
</comment>
<sequence>MKFVLTTLAAVLLTLPVFPAHAAEPGTAAIEAIGKINGMALACEQPAIASRARNAVTTTAPKTRANGEAFETATNAAYLEQGKGAPCPDTAGFNAALGDAEKRLQAAFPASR</sequence>
<feature type="chain" id="PRO_5038648832" evidence="1">
    <location>
        <begin position="23"/>
        <end position="112"/>
    </location>
</feature>
<reference evidence="2" key="1">
    <citation type="submission" date="2020-10" db="EMBL/GenBank/DDBJ databases">
        <title>Connecting structure to function with the recovery of over 1000 high-quality activated sludge metagenome-assembled genomes encoding full-length rRNA genes using long-read sequencing.</title>
        <authorList>
            <person name="Singleton C.M."/>
            <person name="Petriglieri F."/>
            <person name="Kristensen J.M."/>
            <person name="Kirkegaard R.H."/>
            <person name="Michaelsen T.Y."/>
            <person name="Andersen M.H."/>
            <person name="Karst S.M."/>
            <person name="Dueholm M.S."/>
            <person name="Nielsen P.H."/>
            <person name="Albertsen M."/>
        </authorList>
    </citation>
    <scope>NUCLEOTIDE SEQUENCE</scope>
    <source>
        <strain evidence="2">OdNE_18-Q3-R46-58_BAT3C.305</strain>
    </source>
</reference>
<proteinExistence type="predicted"/>
<accession>A0A9D7QII1</accession>
<dbReference type="AlphaFoldDB" id="A0A9D7QII1"/>
<evidence type="ECO:0000313" key="2">
    <source>
        <dbReference type="EMBL" id="MBK8890224.1"/>
    </source>
</evidence>
<dbReference type="Proteomes" id="UP000808146">
    <property type="component" value="Unassembled WGS sequence"/>
</dbReference>
<organism evidence="2 3">
    <name type="scientific">Candidatus Dechloromonas phosphorivorans</name>
    <dbReference type="NCBI Taxonomy" id="2899244"/>
    <lineage>
        <taxon>Bacteria</taxon>
        <taxon>Pseudomonadati</taxon>
        <taxon>Pseudomonadota</taxon>
        <taxon>Betaproteobacteria</taxon>
        <taxon>Rhodocyclales</taxon>
        <taxon>Azonexaceae</taxon>
        <taxon>Dechloromonas</taxon>
    </lineage>
</organism>
<protein>
    <submittedName>
        <fullName evidence="2">Uncharacterized protein</fullName>
    </submittedName>
</protein>
<dbReference type="EMBL" id="JADKBR010000005">
    <property type="protein sequence ID" value="MBK8890224.1"/>
    <property type="molecule type" value="Genomic_DNA"/>
</dbReference>
<evidence type="ECO:0000256" key="1">
    <source>
        <dbReference type="SAM" id="SignalP"/>
    </source>
</evidence>
<feature type="signal peptide" evidence="1">
    <location>
        <begin position="1"/>
        <end position="22"/>
    </location>
</feature>